<evidence type="ECO:0000313" key="10">
    <source>
        <dbReference type="Proteomes" id="UP000242146"/>
    </source>
</evidence>
<evidence type="ECO:0000256" key="8">
    <source>
        <dbReference type="RuleBase" id="RU368017"/>
    </source>
</evidence>
<dbReference type="GO" id="GO:0045259">
    <property type="term" value="C:proton-transporting ATP synthase complex"/>
    <property type="evidence" value="ECO:0007669"/>
    <property type="project" value="UniProtKB-KW"/>
</dbReference>
<protein>
    <recommendedName>
        <fullName evidence="8">ATP synthase subunit 4</fullName>
    </recommendedName>
</protein>
<dbReference type="PANTHER" id="PTHR12733">
    <property type="entry name" value="MITOCHONDRIAL ATP SYNTHASE B CHAIN"/>
    <property type="match status" value="1"/>
</dbReference>
<dbReference type="InterPro" id="IPR008688">
    <property type="entry name" value="ATP_synth_Bsub_B/MI25"/>
</dbReference>
<comment type="similarity">
    <text evidence="8">Belongs to the eukaryotic ATPase B chain family.</text>
</comment>
<keyword evidence="3 8" id="KW-0375">Hydrogen ion transport</keyword>
<keyword evidence="7 8" id="KW-0472">Membrane</keyword>
<dbReference type="SUPFAM" id="SSF161060">
    <property type="entry name" value="ATP synthase B chain-like"/>
    <property type="match status" value="1"/>
</dbReference>
<evidence type="ECO:0000313" key="9">
    <source>
        <dbReference type="EMBL" id="ORX50888.1"/>
    </source>
</evidence>
<name>A0A1X2GCT7_9FUNG</name>
<keyword evidence="1 8" id="KW-0813">Transport</keyword>
<keyword evidence="10" id="KW-1185">Reference proteome</keyword>
<evidence type="ECO:0000256" key="5">
    <source>
        <dbReference type="ARBA" id="ARBA00023065"/>
    </source>
</evidence>
<comment type="subcellular location">
    <subcellularLocation>
        <location evidence="8">Mitochondrion</location>
    </subcellularLocation>
    <subcellularLocation>
        <location evidence="8">Mitochondrion inner membrane</location>
    </subcellularLocation>
</comment>
<dbReference type="Pfam" id="PF05405">
    <property type="entry name" value="Mt_ATP-synt_B"/>
    <property type="match status" value="1"/>
</dbReference>
<dbReference type="InterPro" id="IPR013837">
    <property type="entry name" value="ATP_synth_F0_suB"/>
</dbReference>
<dbReference type="EMBL" id="MCGT01000022">
    <property type="protein sequence ID" value="ORX50888.1"/>
    <property type="molecule type" value="Genomic_DNA"/>
</dbReference>
<dbReference type="PANTHER" id="PTHR12733:SF3">
    <property type="entry name" value="ATP SYNTHASE F(0) COMPLEX SUBUNIT B1, MITOCHONDRIAL"/>
    <property type="match status" value="1"/>
</dbReference>
<evidence type="ECO:0000256" key="2">
    <source>
        <dbReference type="ARBA" id="ARBA00022547"/>
    </source>
</evidence>
<evidence type="ECO:0000256" key="6">
    <source>
        <dbReference type="ARBA" id="ARBA00023128"/>
    </source>
</evidence>
<comment type="subunit">
    <text evidence="8">F-type ATPases have 2 components, CF(1) - the catalytic core - and CF(0) - the membrane proton channel. In yeast, the dimeric form of ATP synthase consists of 17 polypeptides: alpha, beta, gamma, delta, epsilon, 4 (B), 5 (OSCP), 6 (A), 8, 9 (C), d, E (Tim11), f, g, h, i/j and k.</text>
</comment>
<keyword evidence="5 8" id="KW-0406">Ion transport</keyword>
<gene>
    <name evidence="9" type="ORF">DM01DRAFT_250308</name>
</gene>
<evidence type="ECO:0000256" key="1">
    <source>
        <dbReference type="ARBA" id="ARBA00022448"/>
    </source>
</evidence>
<dbReference type="GO" id="GO:0005743">
    <property type="term" value="C:mitochondrial inner membrane"/>
    <property type="evidence" value="ECO:0007669"/>
    <property type="project" value="UniProtKB-SubCell"/>
</dbReference>
<proteinExistence type="inferred from homology"/>
<dbReference type="GO" id="GO:0046933">
    <property type="term" value="F:proton-transporting ATP synthase activity, rotational mechanism"/>
    <property type="evidence" value="ECO:0007669"/>
    <property type="project" value="TreeGrafter"/>
</dbReference>
<evidence type="ECO:0000256" key="4">
    <source>
        <dbReference type="ARBA" id="ARBA00022792"/>
    </source>
</evidence>
<evidence type="ECO:0000256" key="3">
    <source>
        <dbReference type="ARBA" id="ARBA00022781"/>
    </source>
</evidence>
<dbReference type="Gene3D" id="1.20.5.2210">
    <property type="match status" value="1"/>
</dbReference>
<keyword evidence="6 8" id="KW-0496">Mitochondrion</keyword>
<comment type="caution">
    <text evidence="9">The sequence shown here is derived from an EMBL/GenBank/DDBJ whole genome shotgun (WGS) entry which is preliminary data.</text>
</comment>
<dbReference type="OrthoDB" id="67388at2759"/>
<dbReference type="Proteomes" id="UP000242146">
    <property type="component" value="Unassembled WGS sequence"/>
</dbReference>
<organism evidence="9 10">
    <name type="scientific">Hesseltinella vesiculosa</name>
    <dbReference type="NCBI Taxonomy" id="101127"/>
    <lineage>
        <taxon>Eukaryota</taxon>
        <taxon>Fungi</taxon>
        <taxon>Fungi incertae sedis</taxon>
        <taxon>Mucoromycota</taxon>
        <taxon>Mucoromycotina</taxon>
        <taxon>Mucoromycetes</taxon>
        <taxon>Mucorales</taxon>
        <taxon>Cunninghamellaceae</taxon>
        <taxon>Hesseltinella</taxon>
    </lineage>
</organism>
<evidence type="ECO:0000256" key="7">
    <source>
        <dbReference type="ARBA" id="ARBA00023136"/>
    </source>
</evidence>
<dbReference type="AlphaFoldDB" id="A0A1X2GCT7"/>
<keyword evidence="2 8" id="KW-0138">CF(0)</keyword>
<sequence>MAIALAARPALMNASRQTARAAFARGYSTPANTEEKKSSVLDSLPGDSIGAKAAYLTVGTGLATALVAKEIYILNEETLVLVSAGGFLAVLLKYLREPFNNMANDHIARIKSVLNQARDDHKASVQERIDQVGEMKDLVEVTKALFEISRETAKLEAEAFQLKQQVDVAHEVKATLDSWVRHEASVRESEQKQLAAYLIQKIQKDLEDPKIQQQILDQAVLDVERKFDLNVVACGSPRFSLELAKK</sequence>
<accession>A0A1X2GCT7</accession>
<keyword evidence="4 8" id="KW-0999">Mitochondrion inner membrane</keyword>
<dbReference type="STRING" id="101127.A0A1X2GCT7"/>
<reference evidence="9 10" key="1">
    <citation type="submission" date="2016-07" db="EMBL/GenBank/DDBJ databases">
        <title>Pervasive Adenine N6-methylation of Active Genes in Fungi.</title>
        <authorList>
            <consortium name="DOE Joint Genome Institute"/>
            <person name="Mondo S.J."/>
            <person name="Dannebaum R.O."/>
            <person name="Kuo R.C."/>
            <person name="Labutti K."/>
            <person name="Haridas S."/>
            <person name="Kuo A."/>
            <person name="Salamov A."/>
            <person name="Ahrendt S.R."/>
            <person name="Lipzen A."/>
            <person name="Sullivan W."/>
            <person name="Andreopoulos W.B."/>
            <person name="Clum A."/>
            <person name="Lindquist E."/>
            <person name="Daum C."/>
            <person name="Ramamoorthy G.K."/>
            <person name="Gryganskyi A."/>
            <person name="Culley D."/>
            <person name="Magnuson J.K."/>
            <person name="James T.Y."/>
            <person name="O'Malley M.A."/>
            <person name="Stajich J.E."/>
            <person name="Spatafora J.W."/>
            <person name="Visel A."/>
            <person name="Grigoriev I.V."/>
        </authorList>
    </citation>
    <scope>NUCLEOTIDE SEQUENCE [LARGE SCALE GENOMIC DNA]</scope>
    <source>
        <strain evidence="9 10">NRRL 3301</strain>
    </source>
</reference>
<comment type="function">
    <text evidence="8">Subunit b, of the mitochondrial membrane ATP synthase complex (F(1)F(0) ATP synthase or Complex V) that produces ATP from ADP in the presence of a proton gradient across the membrane which is generated by electron transport complexes of the respiratory chain. ATP synthase complex consist of a soluble F(1) head domain - the catalytic core - and a membrane F(1) domain - the membrane proton channel. These two domains are linked by a central stalk rotating inside the F(1) region and a stationary peripheral stalk. During catalysis, ATP synthesis in the catalytic domain of F(1) is coupled via a rotary mechanism of the central stalk subunits to proton translocation. In vivo, can only synthesize ATP although its ATP hydrolase activity can be activated artificially in vitro. Part of the complex F(0) domain. Part of the complex F(0) domain and the peripheric stalk, which acts as a stator to hold the catalytic alpha(3)beta(3) subcomplex and subunit a/ATP6 static relative to the rotary elements.</text>
</comment>